<gene>
    <name evidence="2" type="ORF">SMSP2_00719</name>
</gene>
<organism evidence="2 3">
    <name type="scientific">Limihaloglobus sulfuriphilus</name>
    <dbReference type="NCBI Taxonomy" id="1851148"/>
    <lineage>
        <taxon>Bacteria</taxon>
        <taxon>Pseudomonadati</taxon>
        <taxon>Planctomycetota</taxon>
        <taxon>Phycisphaerae</taxon>
        <taxon>Sedimentisphaerales</taxon>
        <taxon>Sedimentisphaeraceae</taxon>
        <taxon>Limihaloglobus</taxon>
    </lineage>
</organism>
<evidence type="ECO:0000313" key="2">
    <source>
        <dbReference type="EMBL" id="AQQ70373.1"/>
    </source>
</evidence>
<dbReference type="AlphaFoldDB" id="A0A1Q2MCC7"/>
<dbReference type="OrthoDB" id="9815759at2"/>
<dbReference type="InterPro" id="IPR038071">
    <property type="entry name" value="UROD/MetE-like_sf"/>
</dbReference>
<protein>
    <submittedName>
        <fullName evidence="2">Methylcobalamin:coenzyme M methyltransferase</fullName>
    </submittedName>
</protein>
<keyword evidence="2" id="KW-0489">Methyltransferase</keyword>
<evidence type="ECO:0000313" key="3">
    <source>
        <dbReference type="Proteomes" id="UP000188181"/>
    </source>
</evidence>
<dbReference type="KEGG" id="pbas:SMSP2_00719"/>
<dbReference type="SUPFAM" id="SSF51726">
    <property type="entry name" value="UROD/MetE-like"/>
    <property type="match status" value="1"/>
</dbReference>
<dbReference type="InterPro" id="IPR052024">
    <property type="entry name" value="Methanogen_methyltrans"/>
</dbReference>
<reference evidence="3" key="1">
    <citation type="submission" date="2017-02" db="EMBL/GenBank/DDBJ databases">
        <title>Comparative genomics and description of representatives of a novel lineage of planctomycetes thriving in anoxic sediments.</title>
        <authorList>
            <person name="Spring S."/>
            <person name="Bunk B."/>
            <person name="Sproer C."/>
        </authorList>
    </citation>
    <scope>NUCLEOTIDE SEQUENCE [LARGE SCALE GENOMIC DNA]</scope>
    <source>
        <strain evidence="3">SM-Chi-D1</strain>
    </source>
</reference>
<evidence type="ECO:0000259" key="1">
    <source>
        <dbReference type="Pfam" id="PF01208"/>
    </source>
</evidence>
<accession>A0A1Q2MCC7</accession>
<dbReference type="RefSeq" id="WP_146682643.1">
    <property type="nucleotide sequence ID" value="NZ_CP019646.1"/>
</dbReference>
<dbReference type="STRING" id="1851148.SMSP2_00719"/>
<dbReference type="GO" id="GO:0006779">
    <property type="term" value="P:porphyrin-containing compound biosynthetic process"/>
    <property type="evidence" value="ECO:0007669"/>
    <property type="project" value="InterPro"/>
</dbReference>
<dbReference type="EMBL" id="CP019646">
    <property type="protein sequence ID" value="AQQ70373.1"/>
    <property type="molecule type" value="Genomic_DNA"/>
</dbReference>
<keyword evidence="3" id="KW-1185">Reference proteome</keyword>
<dbReference type="Proteomes" id="UP000188181">
    <property type="component" value="Chromosome"/>
</dbReference>
<feature type="domain" description="Uroporphyrinogen decarboxylase (URO-D)" evidence="1">
    <location>
        <begin position="166"/>
        <end position="343"/>
    </location>
</feature>
<dbReference type="PANTHER" id="PTHR47099:SF1">
    <property type="entry name" value="METHYLCOBAMIDE:COM METHYLTRANSFERASE MTBA"/>
    <property type="match status" value="1"/>
</dbReference>
<dbReference type="Pfam" id="PF01208">
    <property type="entry name" value="URO-D"/>
    <property type="match status" value="1"/>
</dbReference>
<dbReference type="Gene3D" id="3.20.20.210">
    <property type="match status" value="1"/>
</dbReference>
<dbReference type="GO" id="GO:0032259">
    <property type="term" value="P:methylation"/>
    <property type="evidence" value="ECO:0007669"/>
    <property type="project" value="UniProtKB-KW"/>
</dbReference>
<dbReference type="GO" id="GO:0008168">
    <property type="term" value="F:methyltransferase activity"/>
    <property type="evidence" value="ECO:0007669"/>
    <property type="project" value="UniProtKB-KW"/>
</dbReference>
<dbReference type="InterPro" id="IPR000257">
    <property type="entry name" value="Uroporphyrinogen_deCOase"/>
</dbReference>
<name>A0A1Q2MCC7_9BACT</name>
<proteinExistence type="predicted"/>
<keyword evidence="2" id="KW-0808">Transferase</keyword>
<sequence length="356" mass="40630">MSYEHGWAAINLDMPPRVPRTEYSVESYHFELIREITGIDVNRQSSDADKLRARQAFCKAWNYDFYFACLPYTTGELVAEKRTSMGHAEYAANGDDMNSDVSCPFKTPQEVLSFDPWEEYGNRDRKKLVSMFEQDYKKNCCGNPDGVSMTGIYCSLISGLIEIFGWEMMLTAMGTDPAGFGEVANRYAEWNLQHFESLAEADIPIVMIHDDIVWTSGPFTSPDWYRKYVFSNYKRLFAPILESGKKLTYCSDGDYTMFIDDIAACGVNGFVLEPMTDMAYIAEKYGKTHYFIGNADTRILLDGTKDDIRREVARCMDIGKKCPGFFMAVGNHIPANTPVDNALYYNQCYEEMSKRN</sequence>
<dbReference type="PANTHER" id="PTHR47099">
    <property type="entry name" value="METHYLCOBAMIDE:COM METHYLTRANSFERASE MTBA"/>
    <property type="match status" value="1"/>
</dbReference>
<dbReference type="GO" id="GO:0004853">
    <property type="term" value="F:uroporphyrinogen decarboxylase activity"/>
    <property type="evidence" value="ECO:0007669"/>
    <property type="project" value="InterPro"/>
</dbReference>